<evidence type="ECO:0000313" key="7">
    <source>
        <dbReference type="EMBL" id="KKB58720.1"/>
    </source>
</evidence>
<comment type="similarity">
    <text evidence="6">Belongs to the HepT RNase toxin family.</text>
</comment>
<proteinExistence type="inferred from homology"/>
<dbReference type="HOGENOM" id="CLU_142825_2_0_10"/>
<dbReference type="InterPro" id="IPR051813">
    <property type="entry name" value="HepT_RNase_toxin"/>
</dbReference>
<sequence>MFEKERILSLLNRIENSILLIQTKSGQISSAEDFLLSPDGMFVLSGICMQLIFIGESVKTIDNKTGHSYLINYPIVPWTGIMGLRDIIAHEYHRIDEEEIFNVIKRDLDPLLNTIRQMKTDLSV</sequence>
<name>A0A0F5JMC1_9BACT</name>
<protein>
    <recommendedName>
        <fullName evidence="9">DUF86 domain-containing protein</fullName>
    </recommendedName>
</protein>
<dbReference type="InterPro" id="IPR008201">
    <property type="entry name" value="HepT-like"/>
</dbReference>
<dbReference type="Pfam" id="PF01934">
    <property type="entry name" value="HepT-like"/>
    <property type="match status" value="1"/>
</dbReference>
<dbReference type="GO" id="GO:0000166">
    <property type="term" value="F:nucleotide binding"/>
    <property type="evidence" value="ECO:0007669"/>
    <property type="project" value="UniProtKB-KW"/>
</dbReference>
<keyword evidence="8" id="KW-1185">Reference proteome</keyword>
<dbReference type="Gene3D" id="1.20.120.580">
    <property type="entry name" value="bsu32300-like"/>
    <property type="match status" value="1"/>
</dbReference>
<keyword evidence="2" id="KW-1277">Toxin-antitoxin system</keyword>
<dbReference type="RefSeq" id="WP_028726493.1">
    <property type="nucleotide sequence ID" value="NZ_AUAE01000009.1"/>
</dbReference>
<evidence type="ECO:0000256" key="1">
    <source>
        <dbReference type="ARBA" id="ARBA00022553"/>
    </source>
</evidence>
<dbReference type="AlphaFoldDB" id="A0A0F5JMC1"/>
<evidence type="ECO:0000256" key="2">
    <source>
        <dbReference type="ARBA" id="ARBA00022649"/>
    </source>
</evidence>
<keyword evidence="4" id="KW-0547">Nucleotide-binding</keyword>
<dbReference type="PANTHER" id="PTHR34139">
    <property type="entry name" value="UPF0331 PROTEIN MJ0127"/>
    <property type="match status" value="1"/>
</dbReference>
<evidence type="ECO:0000256" key="6">
    <source>
        <dbReference type="ARBA" id="ARBA00024207"/>
    </source>
</evidence>
<organism evidence="7 8">
    <name type="scientific">Parabacteroides gordonii MS-1 = DSM 23371</name>
    <dbReference type="NCBI Taxonomy" id="1203610"/>
    <lineage>
        <taxon>Bacteria</taxon>
        <taxon>Pseudomonadati</taxon>
        <taxon>Bacteroidota</taxon>
        <taxon>Bacteroidia</taxon>
        <taxon>Bacteroidales</taxon>
        <taxon>Tannerellaceae</taxon>
        <taxon>Parabacteroides</taxon>
    </lineage>
</organism>
<dbReference type="STRING" id="1203610.HMPREF1536_01599"/>
<dbReference type="InterPro" id="IPR037038">
    <property type="entry name" value="HepT-like_sf"/>
</dbReference>
<evidence type="ECO:0008006" key="9">
    <source>
        <dbReference type="Google" id="ProtNLM"/>
    </source>
</evidence>
<dbReference type="GO" id="GO:0110001">
    <property type="term" value="C:toxin-antitoxin complex"/>
    <property type="evidence" value="ECO:0007669"/>
    <property type="project" value="InterPro"/>
</dbReference>
<evidence type="ECO:0000256" key="4">
    <source>
        <dbReference type="ARBA" id="ARBA00022741"/>
    </source>
</evidence>
<comment type="caution">
    <text evidence="7">The sequence shown here is derived from an EMBL/GenBank/DDBJ whole genome shotgun (WGS) entry which is preliminary data.</text>
</comment>
<keyword evidence="3" id="KW-0540">Nuclease</keyword>
<accession>A0A0F5JMC1</accession>
<evidence type="ECO:0000313" key="8">
    <source>
        <dbReference type="Proteomes" id="UP000033035"/>
    </source>
</evidence>
<evidence type="ECO:0000256" key="5">
    <source>
        <dbReference type="ARBA" id="ARBA00022801"/>
    </source>
</evidence>
<keyword evidence="1" id="KW-0597">Phosphoprotein</keyword>
<reference evidence="7 8" key="1">
    <citation type="submission" date="2013-04" db="EMBL/GenBank/DDBJ databases">
        <title>The Genome Sequence of Parabacteroides gordonii DSM 23371.</title>
        <authorList>
            <consortium name="The Broad Institute Genomics Platform"/>
            <person name="Earl A."/>
            <person name="Ward D."/>
            <person name="Feldgarden M."/>
            <person name="Gevers D."/>
            <person name="Martens E."/>
            <person name="Sakamoto M."/>
            <person name="Benno Y."/>
            <person name="Suzuki N."/>
            <person name="Matsunaga N."/>
            <person name="Koshihara K."/>
            <person name="Seki M."/>
            <person name="Komiya H."/>
            <person name="Walker B."/>
            <person name="Young S."/>
            <person name="Zeng Q."/>
            <person name="Gargeya S."/>
            <person name="Fitzgerald M."/>
            <person name="Haas B."/>
            <person name="Abouelleil A."/>
            <person name="Allen A.W."/>
            <person name="Alvarado L."/>
            <person name="Arachchi H.M."/>
            <person name="Berlin A.M."/>
            <person name="Chapman S.B."/>
            <person name="Gainer-Dewar J."/>
            <person name="Goldberg J."/>
            <person name="Griggs A."/>
            <person name="Gujja S."/>
            <person name="Hansen M."/>
            <person name="Howarth C."/>
            <person name="Imamovic A."/>
            <person name="Ireland A."/>
            <person name="Larimer J."/>
            <person name="McCowan C."/>
            <person name="Murphy C."/>
            <person name="Pearson M."/>
            <person name="Poon T.W."/>
            <person name="Priest M."/>
            <person name="Roberts A."/>
            <person name="Saif S."/>
            <person name="Shea T."/>
            <person name="Sisk P."/>
            <person name="Sykes S."/>
            <person name="Wortman J."/>
            <person name="Nusbaum C."/>
            <person name="Birren B."/>
        </authorList>
    </citation>
    <scope>NUCLEOTIDE SEQUENCE [LARGE SCALE GENOMIC DNA]</scope>
    <source>
        <strain evidence="7 8">MS-1</strain>
    </source>
</reference>
<gene>
    <name evidence="7" type="ORF">HMPREF1536_01599</name>
</gene>
<evidence type="ECO:0000256" key="3">
    <source>
        <dbReference type="ARBA" id="ARBA00022722"/>
    </source>
</evidence>
<keyword evidence="5" id="KW-0378">Hydrolase</keyword>
<dbReference type="GO" id="GO:0016787">
    <property type="term" value="F:hydrolase activity"/>
    <property type="evidence" value="ECO:0007669"/>
    <property type="project" value="UniProtKB-KW"/>
</dbReference>
<dbReference type="EMBL" id="AQHW01000009">
    <property type="protein sequence ID" value="KKB58720.1"/>
    <property type="molecule type" value="Genomic_DNA"/>
</dbReference>
<dbReference type="PANTHER" id="PTHR34139:SF1">
    <property type="entry name" value="RNASE MJ1380-RELATED"/>
    <property type="match status" value="1"/>
</dbReference>
<dbReference type="Proteomes" id="UP000033035">
    <property type="component" value="Unassembled WGS sequence"/>
</dbReference>
<dbReference type="PATRIC" id="fig|1203610.3.peg.1638"/>
<dbReference type="GO" id="GO:0004540">
    <property type="term" value="F:RNA nuclease activity"/>
    <property type="evidence" value="ECO:0007669"/>
    <property type="project" value="InterPro"/>
</dbReference>